<dbReference type="PIRSF" id="PIRSF006078">
    <property type="entry name" value="GlxK"/>
    <property type="match status" value="1"/>
</dbReference>
<dbReference type="KEGG" id="taci:TDSAC_0343"/>
<dbReference type="PANTHER" id="PTHR21599:SF0">
    <property type="entry name" value="GLYCERATE KINASE"/>
    <property type="match status" value="1"/>
</dbReference>
<dbReference type="AlphaFoldDB" id="A0A2R4VZ50"/>
<dbReference type="Pfam" id="PF02595">
    <property type="entry name" value="Gly_kinase"/>
    <property type="match status" value="1"/>
</dbReference>
<reference evidence="5 6" key="1">
    <citation type="submission" date="2017-04" db="EMBL/GenBank/DDBJ databases">
        <title>Genomic insights into metabolism of Thermodesulfobium acidiphilum.</title>
        <authorList>
            <person name="Toshchakov S.V."/>
            <person name="Frolov E.N."/>
            <person name="Kublanov I.V."/>
            <person name="Samarov N.I."/>
            <person name="Novikov A."/>
            <person name="Lebedinsky A.V."/>
            <person name="Bonch-Osmolovskaya E.A."/>
            <person name="Chernyh N.A."/>
        </authorList>
    </citation>
    <scope>NUCLEOTIDE SEQUENCE [LARGE SCALE GENOMIC DNA]</scope>
    <source>
        <strain evidence="5 6">3127-1</strain>
    </source>
</reference>
<keyword evidence="6" id="KW-1185">Reference proteome</keyword>
<evidence type="ECO:0000313" key="6">
    <source>
        <dbReference type="Proteomes" id="UP000244792"/>
    </source>
</evidence>
<dbReference type="RefSeq" id="WP_108308403.1">
    <property type="nucleotide sequence ID" value="NZ_CP020921.1"/>
</dbReference>
<keyword evidence="3 4" id="KW-0418">Kinase</keyword>
<dbReference type="InterPro" id="IPR018197">
    <property type="entry name" value="Glycerate_kinase_RE-like"/>
</dbReference>
<name>A0A2R4VZ50_THEAF</name>
<dbReference type="NCBIfam" id="TIGR00045">
    <property type="entry name" value="glycerate kinase"/>
    <property type="match status" value="1"/>
</dbReference>
<dbReference type="Gene3D" id="3.90.1510.10">
    <property type="entry name" value="Glycerate kinase, domain 2"/>
    <property type="match status" value="1"/>
</dbReference>
<evidence type="ECO:0000256" key="1">
    <source>
        <dbReference type="ARBA" id="ARBA00006284"/>
    </source>
</evidence>
<dbReference type="InterPro" id="IPR036129">
    <property type="entry name" value="Glycerate_kinase_sf"/>
</dbReference>
<evidence type="ECO:0000256" key="2">
    <source>
        <dbReference type="ARBA" id="ARBA00022679"/>
    </source>
</evidence>
<evidence type="ECO:0000313" key="5">
    <source>
        <dbReference type="EMBL" id="AWB09720.1"/>
    </source>
</evidence>
<dbReference type="Proteomes" id="UP000244792">
    <property type="component" value="Chromosome"/>
</dbReference>
<dbReference type="GO" id="GO:0031388">
    <property type="term" value="P:organic acid phosphorylation"/>
    <property type="evidence" value="ECO:0007669"/>
    <property type="project" value="UniProtKB-UniRule"/>
</dbReference>
<dbReference type="GO" id="GO:0008887">
    <property type="term" value="F:glycerate kinase activity"/>
    <property type="evidence" value="ECO:0007669"/>
    <property type="project" value="UniProtKB-UniRule"/>
</dbReference>
<evidence type="ECO:0000256" key="3">
    <source>
        <dbReference type="ARBA" id="ARBA00022777"/>
    </source>
</evidence>
<dbReference type="PANTHER" id="PTHR21599">
    <property type="entry name" value="GLYCERATE KINASE"/>
    <property type="match status" value="1"/>
</dbReference>
<accession>A0A2R4VZ50</accession>
<organism evidence="5 6">
    <name type="scientific">Thermodesulfobium acidiphilum</name>
    <dbReference type="NCBI Taxonomy" id="1794699"/>
    <lineage>
        <taxon>Bacteria</taxon>
        <taxon>Pseudomonadati</taxon>
        <taxon>Thermodesulfobiota</taxon>
        <taxon>Thermodesulfobiia</taxon>
        <taxon>Thermodesulfobiales</taxon>
        <taxon>Thermodesulfobiaceae</taxon>
        <taxon>Thermodesulfobium</taxon>
    </lineage>
</organism>
<sequence>MNKIVIAPDSYKGCLNALEVSKAIESAFLEFYPKINIVKVPIADGGEGTVDALVTATNGKFMYSEVLDPLGQKIVAKWGILGDGTTAIIEMASASGLPLLPREKRNPYITSTFGTGQLILSALDANCKKIVIGIGGSATNDAGAGMAKALGVKFYDISGNELEEGGYALQKLSNIDISKIDPRIKNTEILVACDVDNPLCGPRGASAVYGPQKGATPEMVKELDIALSNFAKIARKVTGKDVKDVPGSGAAGGLGAGLMLFAGASLVPGVKLVLEITHFDNIVKDADLVITGEGNTDFQTAFGKAPVGVAKAAKKYNIPVICISGGLSEGYESVYESGIDAIISISAGPISLEECILKGENLLKSATKRLIRTLNVGMLIEKRSGQNKRF</sequence>
<protein>
    <submittedName>
        <fullName evidence="5">Glycerate kinase</fullName>
    </submittedName>
</protein>
<comment type="similarity">
    <text evidence="1 4">Belongs to the glycerate kinase type-1 family.</text>
</comment>
<proteinExistence type="inferred from homology"/>
<gene>
    <name evidence="5" type="ORF">TDSAC_0343</name>
</gene>
<evidence type="ECO:0000256" key="4">
    <source>
        <dbReference type="PIRNR" id="PIRNR006078"/>
    </source>
</evidence>
<dbReference type="Gene3D" id="3.40.50.10350">
    <property type="entry name" value="Glycerate kinase, domain 1"/>
    <property type="match status" value="1"/>
</dbReference>
<dbReference type="InterPro" id="IPR004381">
    <property type="entry name" value="Glycerate_kinase"/>
</dbReference>
<dbReference type="OrthoDB" id="9774290at2"/>
<dbReference type="SUPFAM" id="SSF110738">
    <property type="entry name" value="Glycerate kinase I"/>
    <property type="match status" value="1"/>
</dbReference>
<dbReference type="InterPro" id="IPR018193">
    <property type="entry name" value="Glyc_kinase_flavodox-like_fold"/>
</dbReference>
<dbReference type="EMBL" id="CP020921">
    <property type="protein sequence ID" value="AWB09720.1"/>
    <property type="molecule type" value="Genomic_DNA"/>
</dbReference>
<keyword evidence="2 4" id="KW-0808">Transferase</keyword>